<evidence type="ECO:0000256" key="1">
    <source>
        <dbReference type="SAM" id="MobiDB-lite"/>
    </source>
</evidence>
<reference evidence="2 3" key="1">
    <citation type="submission" date="2019-04" db="EMBL/GenBank/DDBJ databases">
        <title>Phreatobacter aquaticus sp. nov.</title>
        <authorList>
            <person name="Choi A."/>
            <person name="Baek K."/>
        </authorList>
    </citation>
    <scope>NUCLEOTIDE SEQUENCE [LARGE SCALE GENOMIC DNA]</scope>
    <source>
        <strain evidence="2 3">NMCR1094</strain>
    </source>
</reference>
<accession>A0A4D7QUI5</accession>
<protein>
    <submittedName>
        <fullName evidence="2">Flagellar protein FlgN</fullName>
    </submittedName>
</protein>
<keyword evidence="2" id="KW-0966">Cell projection</keyword>
<dbReference type="OrthoDB" id="7676871at2"/>
<organism evidence="2 3">
    <name type="scientific">Phreatobacter aquaticus</name>
    <dbReference type="NCBI Taxonomy" id="2570229"/>
    <lineage>
        <taxon>Bacteria</taxon>
        <taxon>Pseudomonadati</taxon>
        <taxon>Pseudomonadota</taxon>
        <taxon>Alphaproteobacteria</taxon>
        <taxon>Hyphomicrobiales</taxon>
        <taxon>Phreatobacteraceae</taxon>
        <taxon>Phreatobacter</taxon>
    </lineage>
</organism>
<sequence>MLALVDELIAVISDENSQLAQGLPASMSLSAARKAELAKEFEQWVADIRSRRIVLAHADQPLRARISEQTGVLQQGMDENVERLRAAIDASRRRVDAVMRAIREQIAPSGPYQANGLTRTASPPVAGSGRWV</sequence>
<keyword evidence="2" id="KW-0969">Cilium</keyword>
<dbReference type="KEGG" id="paqt:E8L99_07290"/>
<keyword evidence="3" id="KW-1185">Reference proteome</keyword>
<dbReference type="EMBL" id="CP039865">
    <property type="protein sequence ID" value="QCK88677.1"/>
    <property type="molecule type" value="Genomic_DNA"/>
</dbReference>
<gene>
    <name evidence="2" type="ORF">E8L99_07290</name>
</gene>
<dbReference type="Proteomes" id="UP000298588">
    <property type="component" value="Chromosome"/>
</dbReference>
<feature type="region of interest" description="Disordered" evidence="1">
    <location>
        <begin position="113"/>
        <end position="132"/>
    </location>
</feature>
<evidence type="ECO:0000313" key="3">
    <source>
        <dbReference type="Proteomes" id="UP000298588"/>
    </source>
</evidence>
<dbReference type="AlphaFoldDB" id="A0A4D7QUI5"/>
<keyword evidence="2" id="KW-0282">Flagellum</keyword>
<proteinExistence type="predicted"/>
<name>A0A4D7QUI5_9HYPH</name>
<evidence type="ECO:0000313" key="2">
    <source>
        <dbReference type="EMBL" id="QCK88677.1"/>
    </source>
</evidence>